<keyword evidence="1" id="KW-0812">Transmembrane</keyword>
<protein>
    <submittedName>
        <fullName evidence="2">Uncharacterized protein</fullName>
    </submittedName>
</protein>
<gene>
    <name evidence="2" type="ORF">Fcan01_03653</name>
</gene>
<keyword evidence="3" id="KW-1185">Reference proteome</keyword>
<feature type="transmembrane region" description="Helical" evidence="1">
    <location>
        <begin position="98"/>
        <end position="120"/>
    </location>
</feature>
<organism evidence="2 3">
    <name type="scientific">Folsomia candida</name>
    <name type="common">Springtail</name>
    <dbReference type="NCBI Taxonomy" id="158441"/>
    <lineage>
        <taxon>Eukaryota</taxon>
        <taxon>Metazoa</taxon>
        <taxon>Ecdysozoa</taxon>
        <taxon>Arthropoda</taxon>
        <taxon>Hexapoda</taxon>
        <taxon>Collembola</taxon>
        <taxon>Entomobryomorpha</taxon>
        <taxon>Isotomoidea</taxon>
        <taxon>Isotomidae</taxon>
        <taxon>Proisotominae</taxon>
        <taxon>Folsomia</taxon>
    </lineage>
</organism>
<dbReference type="AlphaFoldDB" id="A0A226F113"/>
<name>A0A226F113_FOLCA</name>
<evidence type="ECO:0000256" key="1">
    <source>
        <dbReference type="SAM" id="Phobius"/>
    </source>
</evidence>
<evidence type="ECO:0000313" key="2">
    <source>
        <dbReference type="EMBL" id="OXA63114.1"/>
    </source>
</evidence>
<comment type="caution">
    <text evidence="2">The sequence shown here is derived from an EMBL/GenBank/DDBJ whole genome shotgun (WGS) entry which is preliminary data.</text>
</comment>
<dbReference type="EMBL" id="LNIX01000001">
    <property type="protein sequence ID" value="OXA63114.1"/>
    <property type="molecule type" value="Genomic_DNA"/>
</dbReference>
<feature type="transmembrane region" description="Helical" evidence="1">
    <location>
        <begin position="42"/>
        <end position="61"/>
    </location>
</feature>
<sequence length="128" mass="13962">MGLFDGNTWVIPETFSFFSRICGILAMSCILMPEEQRSVPELVFVVSCAVVFFLNCFEFIGTPKENLMVQLLAVGVGILGTALLLLTADSLHNQRSAFYASIFSGISIFGSFVSGTDFYIHVLSTSSL</sequence>
<keyword evidence="1" id="KW-0472">Membrane</keyword>
<feature type="transmembrane region" description="Helical" evidence="1">
    <location>
        <begin position="67"/>
        <end position="86"/>
    </location>
</feature>
<dbReference type="OMA" id="CILMPEE"/>
<feature type="transmembrane region" description="Helical" evidence="1">
    <location>
        <begin position="15"/>
        <end position="33"/>
    </location>
</feature>
<dbReference type="Proteomes" id="UP000198287">
    <property type="component" value="Unassembled WGS sequence"/>
</dbReference>
<reference evidence="2 3" key="1">
    <citation type="submission" date="2015-12" db="EMBL/GenBank/DDBJ databases">
        <title>The genome of Folsomia candida.</title>
        <authorList>
            <person name="Faddeeva A."/>
            <person name="Derks M.F."/>
            <person name="Anvar Y."/>
            <person name="Smit S."/>
            <person name="Van Straalen N."/>
            <person name="Roelofs D."/>
        </authorList>
    </citation>
    <scope>NUCLEOTIDE SEQUENCE [LARGE SCALE GENOMIC DNA]</scope>
    <source>
        <strain evidence="2 3">VU population</strain>
        <tissue evidence="2">Whole body</tissue>
    </source>
</reference>
<proteinExistence type="predicted"/>
<evidence type="ECO:0000313" key="3">
    <source>
        <dbReference type="Proteomes" id="UP000198287"/>
    </source>
</evidence>
<accession>A0A226F113</accession>
<keyword evidence="1" id="KW-1133">Transmembrane helix</keyword>